<evidence type="ECO:0000256" key="1">
    <source>
        <dbReference type="SAM" id="Phobius"/>
    </source>
</evidence>
<dbReference type="AlphaFoldDB" id="A0A4S1WLQ9"/>
<protein>
    <submittedName>
        <fullName evidence="2">Uncharacterized protein</fullName>
    </submittedName>
</protein>
<evidence type="ECO:0000313" key="3">
    <source>
        <dbReference type="Proteomes" id="UP000309848"/>
    </source>
</evidence>
<accession>A0A4S1WLQ9</accession>
<feature type="transmembrane region" description="Helical" evidence="1">
    <location>
        <begin position="37"/>
        <end position="67"/>
    </location>
</feature>
<feature type="transmembrane region" description="Helical" evidence="1">
    <location>
        <begin position="12"/>
        <end position="31"/>
    </location>
</feature>
<name>A0A4S1WLQ9_9SPHN</name>
<reference evidence="2 3" key="1">
    <citation type="submission" date="2019-04" db="EMBL/GenBank/DDBJ databases">
        <title>Sphingomonas psychrotolerans sp. nov., isolated from soil in the Tianshan Mountains, Xinjiang, China.</title>
        <authorList>
            <person name="Luo Y."/>
            <person name="Sheng H."/>
        </authorList>
    </citation>
    <scope>NUCLEOTIDE SEQUENCE [LARGE SCALE GENOMIC DNA]</scope>
    <source>
        <strain evidence="2 3">KIS18-15</strain>
    </source>
</reference>
<keyword evidence="1" id="KW-0812">Transmembrane</keyword>
<keyword evidence="1" id="KW-0472">Membrane</keyword>
<sequence>MSGKPPISRLAIGFYVVAVISFVALISPMLFLGRMGLAAGGAIGSVALTLMLQPILIALFGGVVQVLSDIRWAVSRKQEAAE</sequence>
<gene>
    <name evidence="2" type="ORF">E5A74_05315</name>
</gene>
<keyword evidence="1" id="KW-1133">Transmembrane helix</keyword>
<dbReference type="Proteomes" id="UP000309848">
    <property type="component" value="Unassembled WGS sequence"/>
</dbReference>
<proteinExistence type="predicted"/>
<dbReference type="RefSeq" id="WP_135983243.1">
    <property type="nucleotide sequence ID" value="NZ_JAASQM010000002.1"/>
</dbReference>
<evidence type="ECO:0000313" key="2">
    <source>
        <dbReference type="EMBL" id="TGX44228.1"/>
    </source>
</evidence>
<dbReference type="EMBL" id="SRXU01000002">
    <property type="protein sequence ID" value="TGX44228.1"/>
    <property type="molecule type" value="Genomic_DNA"/>
</dbReference>
<comment type="caution">
    <text evidence="2">The sequence shown here is derived from an EMBL/GenBank/DDBJ whole genome shotgun (WGS) entry which is preliminary data.</text>
</comment>
<organism evidence="2 3">
    <name type="scientific">Sphingomonas naasensis</name>
    <dbReference type="NCBI Taxonomy" id="1344951"/>
    <lineage>
        <taxon>Bacteria</taxon>
        <taxon>Pseudomonadati</taxon>
        <taxon>Pseudomonadota</taxon>
        <taxon>Alphaproteobacteria</taxon>
        <taxon>Sphingomonadales</taxon>
        <taxon>Sphingomonadaceae</taxon>
        <taxon>Sphingomonas</taxon>
    </lineage>
</organism>
<keyword evidence="3" id="KW-1185">Reference proteome</keyword>